<dbReference type="InterPro" id="IPR018873">
    <property type="entry name" value="KilA-N_DNA-bd_domain"/>
</dbReference>
<dbReference type="EMBL" id="SZPX01000005">
    <property type="protein sequence ID" value="TKI69301.1"/>
    <property type="molecule type" value="Genomic_DNA"/>
</dbReference>
<reference evidence="2 3" key="1">
    <citation type="submission" date="2019-04" db="EMBL/GenBank/DDBJ databases">
        <title>Sulfurimonas crateris sp. nov. a facultative anaerobic sulfur-oxidizing chemolithautotrophic bacterium isolated from a terrestrial mud vulcano.</title>
        <authorList>
            <person name="Ratnikova N.M."/>
            <person name="Slobodkin A.I."/>
            <person name="Merkel A.Y."/>
            <person name="Novikov A."/>
            <person name="Bonch-Osmolovskaya E.A."/>
            <person name="Slobodkina G.B."/>
        </authorList>
    </citation>
    <scope>NUCLEOTIDE SEQUENCE [LARGE SCALE GENOMIC DNA]</scope>
    <source>
        <strain evidence="2 3">SN118</strain>
    </source>
</reference>
<protein>
    <submittedName>
        <fullName evidence="2">ORF6N domain-containing protein</fullName>
    </submittedName>
</protein>
<dbReference type="AlphaFoldDB" id="A0A4U2Z8K8"/>
<evidence type="ECO:0000259" key="1">
    <source>
        <dbReference type="Pfam" id="PF10543"/>
    </source>
</evidence>
<sequence>MNEPVIEIEKKIFTIRGVQVMVDRDLAELYGVEPKRLGEQVKRNIERFPKEFRFQLTIEEKNELVANCDRFQSLKHSSSLPFAFTEQGVSMLSAVLRSDTAIQTSIQIINSFVKMRSFLSQNADIFTRLELVEKRQMAHEIKIDEKFEKLFDALEDKSIKHKQGILFDGQIYDAYVFVNDLLRSAKSEVLLIDNYIDDTVFTLFSKYQHIKIKIYTGSISKKLHLDFKKYNSQYQNIELQEFKKAHDRFLIIDNTEIYHIGASLKDLGKKWFAFSKFESGALEILERLNNG</sequence>
<keyword evidence="3" id="KW-1185">Reference proteome</keyword>
<gene>
    <name evidence="2" type="ORF">FCU45_07220</name>
</gene>
<proteinExistence type="predicted"/>
<feature type="domain" description="KilA-N DNA-binding" evidence="1">
    <location>
        <begin position="10"/>
        <end position="95"/>
    </location>
</feature>
<comment type="caution">
    <text evidence="2">The sequence shown here is derived from an EMBL/GenBank/DDBJ whole genome shotgun (WGS) entry which is preliminary data.</text>
</comment>
<dbReference type="Proteomes" id="UP000309561">
    <property type="component" value="Unassembled WGS sequence"/>
</dbReference>
<evidence type="ECO:0000313" key="3">
    <source>
        <dbReference type="Proteomes" id="UP000309561"/>
    </source>
</evidence>
<dbReference type="OrthoDB" id="9816206at2"/>
<accession>A0A4U2Z8K8</accession>
<dbReference type="Pfam" id="PF10543">
    <property type="entry name" value="ORF6N"/>
    <property type="match status" value="1"/>
</dbReference>
<name>A0A4U2Z8K8_9BACT</name>
<organism evidence="2 3">
    <name type="scientific">Sulfurimonas crateris</name>
    <dbReference type="NCBI Taxonomy" id="2574727"/>
    <lineage>
        <taxon>Bacteria</taxon>
        <taxon>Pseudomonadati</taxon>
        <taxon>Campylobacterota</taxon>
        <taxon>Epsilonproteobacteria</taxon>
        <taxon>Campylobacterales</taxon>
        <taxon>Sulfurimonadaceae</taxon>
        <taxon>Sulfurimonas</taxon>
    </lineage>
</organism>
<evidence type="ECO:0000313" key="2">
    <source>
        <dbReference type="EMBL" id="TKI69301.1"/>
    </source>
</evidence>
<dbReference type="RefSeq" id="WP_137013789.1">
    <property type="nucleotide sequence ID" value="NZ_SZPX01000005.1"/>
</dbReference>